<comment type="caution">
    <text evidence="1">The sequence shown here is derived from an EMBL/GenBank/DDBJ whole genome shotgun (WGS) entry which is preliminary data.</text>
</comment>
<dbReference type="AlphaFoldDB" id="A0A0F9CYP2"/>
<evidence type="ECO:0000313" key="1">
    <source>
        <dbReference type="EMBL" id="KKL04958.1"/>
    </source>
</evidence>
<dbReference type="EMBL" id="LAZR01044317">
    <property type="protein sequence ID" value="KKL04958.1"/>
    <property type="molecule type" value="Genomic_DNA"/>
</dbReference>
<sequence>MPIFIAKTYDGKVESVVLAKNYEVAQAYWQGKDIYPHSVNTFTEDNLKNHPVSRLLFRISRIFRSCSRKVNLSC</sequence>
<organism evidence="1">
    <name type="scientific">marine sediment metagenome</name>
    <dbReference type="NCBI Taxonomy" id="412755"/>
    <lineage>
        <taxon>unclassified sequences</taxon>
        <taxon>metagenomes</taxon>
        <taxon>ecological metagenomes</taxon>
    </lineage>
</organism>
<name>A0A0F9CYP2_9ZZZZ</name>
<gene>
    <name evidence="1" type="ORF">LCGC14_2610870</name>
</gene>
<accession>A0A0F9CYP2</accession>
<proteinExistence type="predicted"/>
<reference evidence="1" key="1">
    <citation type="journal article" date="2015" name="Nature">
        <title>Complex archaea that bridge the gap between prokaryotes and eukaryotes.</title>
        <authorList>
            <person name="Spang A."/>
            <person name="Saw J.H."/>
            <person name="Jorgensen S.L."/>
            <person name="Zaremba-Niedzwiedzka K."/>
            <person name="Martijn J."/>
            <person name="Lind A.E."/>
            <person name="van Eijk R."/>
            <person name="Schleper C."/>
            <person name="Guy L."/>
            <person name="Ettema T.J."/>
        </authorList>
    </citation>
    <scope>NUCLEOTIDE SEQUENCE</scope>
</reference>
<protein>
    <submittedName>
        <fullName evidence="1">Uncharacterized protein</fullName>
    </submittedName>
</protein>